<evidence type="ECO:0000313" key="13">
    <source>
        <dbReference type="EMBL" id="KAE9637074.1"/>
    </source>
</evidence>
<dbReference type="GO" id="GO:0046872">
    <property type="term" value="F:metal ion binding"/>
    <property type="evidence" value="ECO:0007669"/>
    <property type="project" value="UniProtKB-KW"/>
</dbReference>
<dbReference type="InterPro" id="IPR008915">
    <property type="entry name" value="Peptidase_M50"/>
</dbReference>
<evidence type="ECO:0000256" key="2">
    <source>
        <dbReference type="ARBA" id="ARBA00004141"/>
    </source>
</evidence>
<dbReference type="PANTHER" id="PTHR42837:SF2">
    <property type="entry name" value="MEMBRANE METALLOPROTEASE ARASP2, CHLOROPLASTIC-RELATED"/>
    <property type="match status" value="1"/>
</dbReference>
<evidence type="ECO:0000256" key="7">
    <source>
        <dbReference type="ARBA" id="ARBA00022833"/>
    </source>
</evidence>
<dbReference type="GO" id="GO:0004222">
    <property type="term" value="F:metalloendopeptidase activity"/>
    <property type="evidence" value="ECO:0007669"/>
    <property type="project" value="InterPro"/>
</dbReference>
<dbReference type="Pfam" id="PF02163">
    <property type="entry name" value="Peptidase_M50"/>
    <property type="match status" value="1"/>
</dbReference>
<feature type="domain" description="PDZ" evidence="12">
    <location>
        <begin position="111"/>
        <end position="186"/>
    </location>
</feature>
<dbReference type="SUPFAM" id="SSF50156">
    <property type="entry name" value="PDZ domain-like"/>
    <property type="match status" value="1"/>
</dbReference>
<evidence type="ECO:0000256" key="9">
    <source>
        <dbReference type="ARBA" id="ARBA00023049"/>
    </source>
</evidence>
<comment type="similarity">
    <text evidence="3 11">Belongs to the peptidase M50B family.</text>
</comment>
<dbReference type="GO" id="GO:0006508">
    <property type="term" value="P:proteolysis"/>
    <property type="evidence" value="ECO:0007669"/>
    <property type="project" value="UniProtKB-KW"/>
</dbReference>
<evidence type="ECO:0000256" key="11">
    <source>
        <dbReference type="RuleBase" id="RU362031"/>
    </source>
</evidence>
<evidence type="ECO:0000256" key="10">
    <source>
        <dbReference type="ARBA" id="ARBA00023136"/>
    </source>
</evidence>
<dbReference type="CDD" id="cd23081">
    <property type="entry name" value="cpPDZ_EcRseP-like"/>
    <property type="match status" value="1"/>
</dbReference>
<dbReference type="AlphaFoldDB" id="A0A7C8HI83"/>
<keyword evidence="5 11" id="KW-0812">Transmembrane</keyword>
<evidence type="ECO:0000259" key="12">
    <source>
        <dbReference type="SMART" id="SM00228"/>
    </source>
</evidence>
<feature type="transmembrane region" description="Helical" evidence="11">
    <location>
        <begin position="12"/>
        <end position="36"/>
    </location>
</feature>
<evidence type="ECO:0000256" key="1">
    <source>
        <dbReference type="ARBA" id="ARBA00001947"/>
    </source>
</evidence>
<evidence type="ECO:0000256" key="4">
    <source>
        <dbReference type="ARBA" id="ARBA00022670"/>
    </source>
</evidence>
<feature type="transmembrane region" description="Helical" evidence="11">
    <location>
        <begin position="100"/>
        <end position="122"/>
    </location>
</feature>
<dbReference type="InterPro" id="IPR004387">
    <property type="entry name" value="Pept_M50_Zn"/>
</dbReference>
<evidence type="ECO:0000313" key="14">
    <source>
        <dbReference type="Proteomes" id="UP000483018"/>
    </source>
</evidence>
<dbReference type="NCBIfam" id="TIGR00054">
    <property type="entry name" value="RIP metalloprotease RseP"/>
    <property type="match status" value="1"/>
</dbReference>
<keyword evidence="14" id="KW-1185">Reference proteome</keyword>
<organism evidence="13 14">
    <name type="scientific">Defluviitalea raffinosedens</name>
    <dbReference type="NCBI Taxonomy" id="1450156"/>
    <lineage>
        <taxon>Bacteria</taxon>
        <taxon>Bacillati</taxon>
        <taxon>Bacillota</taxon>
        <taxon>Clostridia</taxon>
        <taxon>Lachnospirales</taxon>
        <taxon>Defluviitaleaceae</taxon>
        <taxon>Defluviitalea</taxon>
    </lineage>
</organism>
<dbReference type="EMBL" id="WSLF01000001">
    <property type="protein sequence ID" value="KAE9637074.1"/>
    <property type="molecule type" value="Genomic_DNA"/>
</dbReference>
<protein>
    <recommendedName>
        <fullName evidence="11">Zinc metalloprotease</fullName>
        <ecNumber evidence="11">3.4.24.-</ecNumber>
    </recommendedName>
</protein>
<keyword evidence="11" id="KW-0479">Metal-binding</keyword>
<keyword evidence="7 11" id="KW-0862">Zinc</keyword>
<dbReference type="SMART" id="SM00228">
    <property type="entry name" value="PDZ"/>
    <property type="match status" value="1"/>
</dbReference>
<name>A0A7C8HI83_9FIRM</name>
<dbReference type="InterPro" id="IPR001478">
    <property type="entry name" value="PDZ"/>
</dbReference>
<keyword evidence="6 11" id="KW-0378">Hydrolase</keyword>
<keyword evidence="4 13" id="KW-0645">Protease</keyword>
<dbReference type="PANTHER" id="PTHR42837">
    <property type="entry name" value="REGULATOR OF SIGMA-E PROTEASE RSEP"/>
    <property type="match status" value="1"/>
</dbReference>
<evidence type="ECO:0000256" key="5">
    <source>
        <dbReference type="ARBA" id="ARBA00022692"/>
    </source>
</evidence>
<dbReference type="GO" id="GO:0016020">
    <property type="term" value="C:membrane"/>
    <property type="evidence" value="ECO:0007669"/>
    <property type="project" value="UniProtKB-SubCell"/>
</dbReference>
<feature type="transmembrane region" description="Helical" evidence="11">
    <location>
        <begin position="284"/>
        <end position="303"/>
    </location>
</feature>
<keyword evidence="10 11" id="KW-0472">Membrane</keyword>
<sequence length="358" mass="39460">MGKRIYERAVSFLTILIALLVFGIIVLVHEFGHYIVAKKSGVKVEEFAIGMGPKLISKQYRETLYSIRILPMGGFCKMLGEDSASEDKRSFTNKSVGTRIAVIFAGPFMNLVLAFVIIAWFVGSNGYITTRIDHVLPDTPAASIGLQPGDKIISLDGQRIHIRQEISLILSQVKDHPIEIIASRDGEKITKVITPVIDEKTNQGFLGISFESKEQGEATILEILGQSLWQVVFLVKQVVLGFIQIITGQVSRQQIAGPVGVIQIIGESYESGLKTSFYIAIQNVLYFAAIISANLGVMNLLPIPALDGGRLVFLIIEGLRGKPIAVEKEGMIHFIGFALLMVLMFFVLYNDVVRIITH</sequence>
<dbReference type="Pfam" id="PF17820">
    <property type="entry name" value="PDZ_6"/>
    <property type="match status" value="1"/>
</dbReference>
<dbReference type="Proteomes" id="UP000483018">
    <property type="component" value="Unassembled WGS sequence"/>
</dbReference>
<evidence type="ECO:0000256" key="6">
    <source>
        <dbReference type="ARBA" id="ARBA00022801"/>
    </source>
</evidence>
<keyword evidence="8 11" id="KW-1133">Transmembrane helix</keyword>
<comment type="subcellular location">
    <subcellularLocation>
        <location evidence="2">Membrane</location>
        <topology evidence="2">Multi-pass membrane protein</topology>
    </subcellularLocation>
</comment>
<reference evidence="13 14" key="1">
    <citation type="submission" date="2019-12" db="EMBL/GenBank/DDBJ databases">
        <title>Defluviitalea raffinosedens, isolated from a biogas fermenter, genome sequencing and characterization.</title>
        <authorList>
            <person name="Rettenmaier R."/>
            <person name="Schneider M."/>
            <person name="Neuhaus K."/>
            <person name="Liebl W."/>
            <person name="Zverlov V."/>
        </authorList>
    </citation>
    <scope>NUCLEOTIDE SEQUENCE [LARGE SCALE GENOMIC DNA]</scope>
    <source>
        <strain evidence="13 14">249c-K6</strain>
    </source>
</reference>
<evidence type="ECO:0000256" key="8">
    <source>
        <dbReference type="ARBA" id="ARBA00022989"/>
    </source>
</evidence>
<comment type="caution">
    <text evidence="13">The sequence shown here is derived from an EMBL/GenBank/DDBJ whole genome shotgun (WGS) entry which is preliminary data.</text>
</comment>
<feature type="transmembrane region" description="Helical" evidence="11">
    <location>
        <begin position="330"/>
        <end position="349"/>
    </location>
</feature>
<dbReference type="InterPro" id="IPR041489">
    <property type="entry name" value="PDZ_6"/>
</dbReference>
<keyword evidence="9 11" id="KW-0482">Metalloprotease</keyword>
<dbReference type="EC" id="3.4.24.-" evidence="11"/>
<accession>A0A7C8HI83</accession>
<proteinExistence type="inferred from homology"/>
<gene>
    <name evidence="13" type="primary">rseP</name>
    <name evidence="13" type="ORF">GND95_01180</name>
</gene>
<comment type="cofactor">
    <cofactor evidence="1 11">
        <name>Zn(2+)</name>
        <dbReference type="ChEBI" id="CHEBI:29105"/>
    </cofactor>
</comment>
<evidence type="ECO:0000256" key="3">
    <source>
        <dbReference type="ARBA" id="ARBA00007931"/>
    </source>
</evidence>
<dbReference type="Gene3D" id="2.30.42.10">
    <property type="match status" value="1"/>
</dbReference>
<dbReference type="CDD" id="cd06163">
    <property type="entry name" value="S2P-M50_PDZ_RseP-like"/>
    <property type="match status" value="1"/>
</dbReference>
<dbReference type="InterPro" id="IPR036034">
    <property type="entry name" value="PDZ_sf"/>
</dbReference>